<dbReference type="PRINTS" id="PR01021">
    <property type="entry name" value="OMPADOMAIN"/>
</dbReference>
<dbReference type="InterPro" id="IPR011659">
    <property type="entry name" value="WD40"/>
</dbReference>
<dbReference type="OrthoDB" id="1403615at2"/>
<sequence>MKKNLLIILLSLLFNKVSSQDIEYKVFNTSVNTKYAELGTFYVNNDLVLFASSKITEEDTPFSKNRRKNNRHLFLEFYFGKITDKGDIIQDKKLNKEIYTKFNESDIAFSPDLKTLFFTWNNYYNDPKIDNPKNKTFYLFKASIDADFNLTSISPVRFNSVKYSIKNPKFSADGKKLYFSSNMSGGSGGYDIFVSEVSNEGVLSWPKNMGPTINTKYNELYPYSDNENNLYFSSFGHKGKGGLDIFKSNFVNNTFEKPVSLPSPINSPYDEFGYVHRPNKKEGFFTSNRDKGKGDVDIYAFKYHIKEKPCDQLITGNVFNIKNNVKLSDYQLFLYKNDTLVEGKDIVNFNNYKFNLKCNESYKIVAKKKGFISNEIKFTTNDADKFTLDKNIYLEPEKCINFVEGKILNKETKTPLPNAIVKLFKNDSLVKTLKLNKLAEYKAEINCNSTYKITAELTDFSKDNVIINTQKNNKETHNNNLYLKENIEFITVRKQKMIKTNPIYFDLDKSNIRPDASIELDKVVTIMKKYETIVIEVKSHTDSRGQDKYNFVLSNKRARSTINYIISKGIDSSRIYGKGYGETELVNHCTNGVKCHDSLHQLNRRTEFIVVKE</sequence>
<dbReference type="InterPro" id="IPR050330">
    <property type="entry name" value="Bact_OuterMem_StrucFunc"/>
</dbReference>
<evidence type="ECO:0000256" key="3">
    <source>
        <dbReference type="ARBA" id="ARBA00023237"/>
    </source>
</evidence>
<protein>
    <submittedName>
        <fullName evidence="6">WD40-like Beta Propeller Repeat</fullName>
    </submittedName>
</protein>
<reference evidence="6 7" key="1">
    <citation type="submission" date="2016-10" db="EMBL/GenBank/DDBJ databases">
        <authorList>
            <person name="de Groot N.N."/>
        </authorList>
    </citation>
    <scope>NUCLEOTIDE SEQUENCE [LARGE SCALE GENOMIC DNA]</scope>
    <source>
        <strain evidence="6 7">DSM 24956</strain>
    </source>
</reference>
<dbReference type="SUPFAM" id="SSF103088">
    <property type="entry name" value="OmpA-like"/>
    <property type="match status" value="1"/>
</dbReference>
<organism evidence="6 7">
    <name type="scientific">Lutibacter oricola</name>
    <dbReference type="NCBI Taxonomy" id="762486"/>
    <lineage>
        <taxon>Bacteria</taxon>
        <taxon>Pseudomonadati</taxon>
        <taxon>Bacteroidota</taxon>
        <taxon>Flavobacteriia</taxon>
        <taxon>Flavobacteriales</taxon>
        <taxon>Flavobacteriaceae</taxon>
        <taxon>Lutibacter</taxon>
    </lineage>
</organism>
<evidence type="ECO:0000313" key="6">
    <source>
        <dbReference type="EMBL" id="SDW79115.1"/>
    </source>
</evidence>
<dbReference type="RefSeq" id="WP_139170918.1">
    <property type="nucleotide sequence ID" value="NZ_FNNJ01000002.1"/>
</dbReference>
<accession>A0A1H2WF04</accession>
<dbReference type="SUPFAM" id="SSF82171">
    <property type="entry name" value="DPP6 N-terminal domain-like"/>
    <property type="match status" value="1"/>
</dbReference>
<keyword evidence="3" id="KW-0998">Cell outer membrane</keyword>
<dbReference type="Proteomes" id="UP000199595">
    <property type="component" value="Unassembled WGS sequence"/>
</dbReference>
<dbReference type="PROSITE" id="PS51123">
    <property type="entry name" value="OMPA_2"/>
    <property type="match status" value="1"/>
</dbReference>
<evidence type="ECO:0000313" key="7">
    <source>
        <dbReference type="Proteomes" id="UP000199595"/>
    </source>
</evidence>
<proteinExistence type="predicted"/>
<dbReference type="InterPro" id="IPR006664">
    <property type="entry name" value="OMP_bac"/>
</dbReference>
<dbReference type="Gene3D" id="2.120.10.30">
    <property type="entry name" value="TolB, C-terminal domain"/>
    <property type="match status" value="1"/>
</dbReference>
<dbReference type="Pfam" id="PF07676">
    <property type="entry name" value="PD40"/>
    <property type="match status" value="1"/>
</dbReference>
<comment type="subcellular location">
    <subcellularLocation>
        <location evidence="1">Cell outer membrane</location>
    </subcellularLocation>
</comment>
<dbReference type="InterPro" id="IPR006665">
    <property type="entry name" value="OmpA-like"/>
</dbReference>
<dbReference type="CDD" id="cd07185">
    <property type="entry name" value="OmpA_C-like"/>
    <property type="match status" value="1"/>
</dbReference>
<evidence type="ECO:0000256" key="4">
    <source>
        <dbReference type="PROSITE-ProRule" id="PRU00473"/>
    </source>
</evidence>
<dbReference type="PANTHER" id="PTHR30329:SF21">
    <property type="entry name" value="LIPOPROTEIN YIAD-RELATED"/>
    <property type="match status" value="1"/>
</dbReference>
<feature type="domain" description="OmpA-like" evidence="5">
    <location>
        <begin position="492"/>
        <end position="613"/>
    </location>
</feature>
<gene>
    <name evidence="6" type="ORF">SAMN05444411_102181</name>
</gene>
<dbReference type="GO" id="GO:0009279">
    <property type="term" value="C:cell outer membrane"/>
    <property type="evidence" value="ECO:0007669"/>
    <property type="project" value="UniProtKB-SubCell"/>
</dbReference>
<dbReference type="AlphaFoldDB" id="A0A1H2WF04"/>
<dbReference type="InterPro" id="IPR036737">
    <property type="entry name" value="OmpA-like_sf"/>
</dbReference>
<dbReference type="EMBL" id="FNNJ01000002">
    <property type="protein sequence ID" value="SDW79115.1"/>
    <property type="molecule type" value="Genomic_DNA"/>
</dbReference>
<evidence type="ECO:0000256" key="2">
    <source>
        <dbReference type="ARBA" id="ARBA00023136"/>
    </source>
</evidence>
<evidence type="ECO:0000259" key="5">
    <source>
        <dbReference type="PROSITE" id="PS51123"/>
    </source>
</evidence>
<dbReference type="Pfam" id="PF00691">
    <property type="entry name" value="OmpA"/>
    <property type="match status" value="1"/>
</dbReference>
<name>A0A1H2WF04_9FLAO</name>
<evidence type="ECO:0000256" key="1">
    <source>
        <dbReference type="ARBA" id="ARBA00004442"/>
    </source>
</evidence>
<keyword evidence="2 4" id="KW-0472">Membrane</keyword>
<dbReference type="STRING" id="762486.SAMN05444411_102181"/>
<keyword evidence="7" id="KW-1185">Reference proteome</keyword>
<dbReference type="PANTHER" id="PTHR30329">
    <property type="entry name" value="STATOR ELEMENT OF FLAGELLAR MOTOR COMPLEX"/>
    <property type="match status" value="1"/>
</dbReference>
<dbReference type="Gene3D" id="3.30.1330.60">
    <property type="entry name" value="OmpA-like domain"/>
    <property type="match status" value="1"/>
</dbReference>
<dbReference type="InterPro" id="IPR011042">
    <property type="entry name" value="6-blade_b-propeller_TolB-like"/>
</dbReference>